<proteinExistence type="predicted"/>
<evidence type="ECO:0000256" key="3">
    <source>
        <dbReference type="ARBA" id="ARBA00022692"/>
    </source>
</evidence>
<dbReference type="Pfam" id="PF12698">
    <property type="entry name" value="ABC2_membrane_3"/>
    <property type="match status" value="1"/>
</dbReference>
<reference evidence="8" key="1">
    <citation type="journal article" date="2015" name="Nature">
        <title>Complex archaea that bridge the gap between prokaryotes and eukaryotes.</title>
        <authorList>
            <person name="Spang A."/>
            <person name="Saw J.H."/>
            <person name="Jorgensen S.L."/>
            <person name="Zaremba-Niedzwiedzka K."/>
            <person name="Martijn J."/>
            <person name="Lind A.E."/>
            <person name="van Eijk R."/>
            <person name="Schleper C."/>
            <person name="Guy L."/>
            <person name="Ettema T.J."/>
        </authorList>
    </citation>
    <scope>NUCLEOTIDE SEQUENCE</scope>
</reference>
<dbReference type="AlphaFoldDB" id="A0A0F9V1S7"/>
<keyword evidence="3 6" id="KW-0812">Transmembrane</keyword>
<feature type="transmembrane region" description="Helical" evidence="6">
    <location>
        <begin position="416"/>
        <end position="439"/>
    </location>
</feature>
<evidence type="ECO:0000256" key="4">
    <source>
        <dbReference type="ARBA" id="ARBA00022989"/>
    </source>
</evidence>
<accession>A0A0F9V1S7</accession>
<name>A0A0F9V1S7_9ZZZZ</name>
<dbReference type="GO" id="GO:0140359">
    <property type="term" value="F:ABC-type transporter activity"/>
    <property type="evidence" value="ECO:0007669"/>
    <property type="project" value="InterPro"/>
</dbReference>
<evidence type="ECO:0000259" key="7">
    <source>
        <dbReference type="Pfam" id="PF12698"/>
    </source>
</evidence>
<keyword evidence="5 6" id="KW-0472">Membrane</keyword>
<organism evidence="8">
    <name type="scientific">marine sediment metagenome</name>
    <dbReference type="NCBI Taxonomy" id="412755"/>
    <lineage>
        <taxon>unclassified sequences</taxon>
        <taxon>metagenomes</taxon>
        <taxon>ecological metagenomes</taxon>
    </lineage>
</organism>
<keyword evidence="4 6" id="KW-1133">Transmembrane helix</keyword>
<evidence type="ECO:0000256" key="6">
    <source>
        <dbReference type="SAM" id="Phobius"/>
    </source>
</evidence>
<sequence length="552" mass="61514">MMCLSIWSDRTHGNTISDESFLMRVTLLIAWREYMENVKTKGFWIGVLLVPIVFFLIFHVSSRLATATPTRYYLLIDQSGEYAAAVETAIRREHQRRVMLDFMRYLQENRVDVDAASIRAEPAAQLNQLLDNFDNDEVAALDEWLASGGLDYALTMAQPYLRDDAPEFTEPRPQFVAAPLPPGVNPDADAQTVVGQLRPYLNGERRIDVAGDQVSLFALILIPADVDQDIVRPATIQGLMAPDSGPRGVQYWAGNLTDTRLSGAIQNSINSAIRQQEYASQGIDIAAVRNVQRTRLPLSRLDPGKAAGEEAVSLADTFRQWAPMGFVYLIFISLMQSVQYLLSNTIEEKSNRIIEVLLASVTPGELMMGKLLGIGITGITTILAWIGSFFVFIRLYQTVETAMIVQILDVLLSSDLIPYFIFYYLCCYALYAGIFLAIGSLCNTLKEAQSLMMPLMAVLVVPILTMSFIAQDPNGTLARVMSWIPLFTPFTMMNRAAAQPPMFDIVGTTVVLVISTAAVLWLSGRVFRQGILRSGQPPRIIELWRMLRRSAS</sequence>
<feature type="transmembrane region" description="Helical" evidence="6">
    <location>
        <begin position="451"/>
        <end position="470"/>
    </location>
</feature>
<feature type="transmembrane region" description="Helical" evidence="6">
    <location>
        <begin position="321"/>
        <end position="342"/>
    </location>
</feature>
<dbReference type="PANTHER" id="PTHR30294:SF29">
    <property type="entry name" value="MULTIDRUG ABC TRANSPORTER PERMEASE YBHS-RELATED"/>
    <property type="match status" value="1"/>
</dbReference>
<feature type="transmembrane region" description="Helical" evidence="6">
    <location>
        <begin position="371"/>
        <end position="396"/>
    </location>
</feature>
<comment type="subcellular location">
    <subcellularLocation>
        <location evidence="1">Cell membrane</location>
        <topology evidence="1">Multi-pass membrane protein</topology>
    </subcellularLocation>
</comment>
<comment type="caution">
    <text evidence="8">The sequence shown here is derived from an EMBL/GenBank/DDBJ whole genome shotgun (WGS) entry which is preliminary data.</text>
</comment>
<feature type="transmembrane region" description="Helical" evidence="6">
    <location>
        <begin position="502"/>
        <end position="523"/>
    </location>
</feature>
<dbReference type="InterPro" id="IPR013525">
    <property type="entry name" value="ABC2_TM"/>
</dbReference>
<dbReference type="InterPro" id="IPR051449">
    <property type="entry name" value="ABC-2_transporter_component"/>
</dbReference>
<evidence type="ECO:0000256" key="2">
    <source>
        <dbReference type="ARBA" id="ARBA00022475"/>
    </source>
</evidence>
<dbReference type="EMBL" id="LAZR01000048">
    <property type="protein sequence ID" value="KKN99220.1"/>
    <property type="molecule type" value="Genomic_DNA"/>
</dbReference>
<evidence type="ECO:0000256" key="5">
    <source>
        <dbReference type="ARBA" id="ARBA00023136"/>
    </source>
</evidence>
<evidence type="ECO:0000256" key="1">
    <source>
        <dbReference type="ARBA" id="ARBA00004651"/>
    </source>
</evidence>
<gene>
    <name evidence="8" type="ORF">LCGC14_0140130</name>
</gene>
<feature type="domain" description="ABC-2 type transporter transmembrane" evidence="7">
    <location>
        <begin position="41"/>
        <end position="523"/>
    </location>
</feature>
<dbReference type="PANTHER" id="PTHR30294">
    <property type="entry name" value="MEMBRANE COMPONENT OF ABC TRANSPORTER YHHJ-RELATED"/>
    <property type="match status" value="1"/>
</dbReference>
<dbReference type="GO" id="GO:0005886">
    <property type="term" value="C:plasma membrane"/>
    <property type="evidence" value="ECO:0007669"/>
    <property type="project" value="UniProtKB-SubCell"/>
</dbReference>
<evidence type="ECO:0000313" key="8">
    <source>
        <dbReference type="EMBL" id="KKN99220.1"/>
    </source>
</evidence>
<keyword evidence="2" id="KW-1003">Cell membrane</keyword>
<feature type="transmembrane region" description="Helical" evidence="6">
    <location>
        <begin position="42"/>
        <end position="61"/>
    </location>
</feature>
<protein>
    <recommendedName>
        <fullName evidence="7">ABC-2 type transporter transmembrane domain-containing protein</fullName>
    </recommendedName>
</protein>